<keyword evidence="2" id="KW-0732">Signal</keyword>
<evidence type="ECO:0000313" key="4">
    <source>
        <dbReference type="Proteomes" id="UP000452235"/>
    </source>
</evidence>
<keyword evidence="4" id="KW-1185">Reference proteome</keyword>
<proteinExistence type="predicted"/>
<feature type="region of interest" description="Disordered" evidence="1">
    <location>
        <begin position="165"/>
        <end position="184"/>
    </location>
</feature>
<dbReference type="EMBL" id="BLJY01000006">
    <property type="protein sequence ID" value="GFF16856.1"/>
    <property type="molecule type" value="Genomic_DNA"/>
</dbReference>
<feature type="region of interest" description="Disordered" evidence="1">
    <location>
        <begin position="95"/>
        <end position="153"/>
    </location>
</feature>
<evidence type="ECO:0000313" key="3">
    <source>
        <dbReference type="EMBL" id="GFF16856.1"/>
    </source>
</evidence>
<dbReference type="Proteomes" id="UP000452235">
    <property type="component" value="Unassembled WGS sequence"/>
</dbReference>
<comment type="caution">
    <text evidence="3">The sequence shown here is derived from an EMBL/GenBank/DDBJ whole genome shotgun (WGS) entry which is preliminary data.</text>
</comment>
<gene>
    <name evidence="3" type="ORF">ATEIFO6365_0006019300</name>
</gene>
<dbReference type="PROSITE" id="PS51257">
    <property type="entry name" value="PROKAR_LIPOPROTEIN"/>
    <property type="match status" value="1"/>
</dbReference>
<feature type="compositionally biased region" description="Low complexity" evidence="1">
    <location>
        <begin position="175"/>
        <end position="184"/>
    </location>
</feature>
<feature type="signal peptide" evidence="2">
    <location>
        <begin position="1"/>
        <end position="19"/>
    </location>
</feature>
<feature type="compositionally biased region" description="Pro residues" evidence="1">
    <location>
        <begin position="105"/>
        <end position="140"/>
    </location>
</feature>
<evidence type="ECO:0000256" key="1">
    <source>
        <dbReference type="SAM" id="MobiDB-lite"/>
    </source>
</evidence>
<sequence>MRLLPLSLAVSLLASSCSAGPIPIAVPSLVRRWWDRGTHNSKSDQYEPVSSVKLHNLDAEPLSTCVADDGTFSIVPVTPKHAEASNPAIVALTFDDNGTVTPSTTAPPPSSTSTPEPPPPLPPTSTAPPLSSPSPPPPAPEVTSTTTSGPRSFTTVTVLVTVTADDPPAETITETSTVTAPYSSPTSSATSSFFSWTVHLPSGIGMVVPATPVADSPSNASTSTSTLSTAMRTEMAVKSATAAATVMGGDAMPDV</sequence>
<organism evidence="3 4">
    <name type="scientific">Aspergillus terreus</name>
    <dbReference type="NCBI Taxonomy" id="33178"/>
    <lineage>
        <taxon>Eukaryota</taxon>
        <taxon>Fungi</taxon>
        <taxon>Dikarya</taxon>
        <taxon>Ascomycota</taxon>
        <taxon>Pezizomycotina</taxon>
        <taxon>Eurotiomycetes</taxon>
        <taxon>Eurotiomycetidae</taxon>
        <taxon>Eurotiales</taxon>
        <taxon>Aspergillaceae</taxon>
        <taxon>Aspergillus</taxon>
        <taxon>Aspergillus subgen. Circumdati</taxon>
    </lineage>
</organism>
<name>A0A5M3Z083_ASPTE</name>
<dbReference type="AlphaFoldDB" id="A0A5M3Z083"/>
<protein>
    <submittedName>
        <fullName evidence="3">Uncharacterized protein</fullName>
    </submittedName>
</protein>
<reference evidence="3 4" key="1">
    <citation type="submission" date="2020-01" db="EMBL/GenBank/DDBJ databases">
        <title>Aspergillus terreus IFO 6365 whole genome shotgun sequence.</title>
        <authorList>
            <person name="Kanamasa S."/>
            <person name="Takahashi H."/>
        </authorList>
    </citation>
    <scope>NUCLEOTIDE SEQUENCE [LARGE SCALE GENOMIC DNA]</scope>
    <source>
        <strain evidence="3 4">IFO 6365</strain>
    </source>
</reference>
<feature type="chain" id="PRO_5043444986" evidence="2">
    <location>
        <begin position="20"/>
        <end position="255"/>
    </location>
</feature>
<accession>A0A5M3Z083</accession>
<feature type="compositionally biased region" description="Low complexity" evidence="1">
    <location>
        <begin position="141"/>
        <end position="153"/>
    </location>
</feature>
<evidence type="ECO:0000256" key="2">
    <source>
        <dbReference type="SAM" id="SignalP"/>
    </source>
</evidence>